<gene>
    <name evidence="3" type="primary">cmr1</name>
    <name evidence="3" type="ORF">YHS_02330</name>
</gene>
<evidence type="ECO:0000256" key="1">
    <source>
        <dbReference type="ARBA" id="ARBA00023118"/>
    </source>
</evidence>
<name>A0AAD0EXP4_FAUOS</name>
<dbReference type="Pfam" id="PF03787">
    <property type="entry name" value="RAMPs"/>
    <property type="match status" value="1"/>
</dbReference>
<dbReference type="NCBIfam" id="TIGR01894">
    <property type="entry name" value="cas_TM1795_cmr1"/>
    <property type="match status" value="1"/>
</dbReference>
<accession>A0AAD0EXP4</accession>
<organism evidence="3">
    <name type="scientific">Faucicola osloensis</name>
    <name type="common">Moraxella osloensis</name>
    <dbReference type="NCBI Taxonomy" id="34062"/>
    <lineage>
        <taxon>Bacteria</taxon>
        <taxon>Pseudomonadati</taxon>
        <taxon>Pseudomonadota</taxon>
        <taxon>Gammaproteobacteria</taxon>
        <taxon>Moraxellales</taxon>
        <taxon>Moraxellaceae</taxon>
        <taxon>Faucicola</taxon>
    </lineage>
</organism>
<proteinExistence type="predicted"/>
<protein>
    <submittedName>
        <fullName evidence="3">Type III-B CRISPR module RAMP protein Cmr1</fullName>
    </submittedName>
</protein>
<dbReference type="EMBL" id="CP024176">
    <property type="protein sequence ID" value="ATQ82759.1"/>
    <property type="molecule type" value="Genomic_DNA"/>
</dbReference>
<dbReference type="InterPro" id="IPR007522">
    <property type="entry name" value="CRISPR-assoc_prot_TM1795"/>
</dbReference>
<evidence type="ECO:0000259" key="2">
    <source>
        <dbReference type="Pfam" id="PF03787"/>
    </source>
</evidence>
<dbReference type="AlphaFoldDB" id="A0AAD0EXP4"/>
<reference evidence="3" key="1">
    <citation type="submission" date="2017-11" db="EMBL/GenBank/DDBJ databases">
        <title>Complete Genome Sequence from Moraxella oslensis YHS isolated from human skin.</title>
        <authorList>
            <person name="Lee K."/>
            <person name="Lim J.Y."/>
            <person name="Hwang I."/>
        </authorList>
    </citation>
    <scope>NUCLEOTIDE SEQUENCE</scope>
    <source>
        <strain evidence="3">YHS</strain>
    </source>
</reference>
<keyword evidence="1" id="KW-0051">Antiviral defense</keyword>
<evidence type="ECO:0000313" key="3">
    <source>
        <dbReference type="EMBL" id="ATQ82759.1"/>
    </source>
</evidence>
<dbReference type="GO" id="GO:0051607">
    <property type="term" value="P:defense response to virus"/>
    <property type="evidence" value="ECO:0007669"/>
    <property type="project" value="UniProtKB-KW"/>
</dbReference>
<feature type="domain" description="CRISPR type III-associated protein" evidence="2">
    <location>
        <begin position="17"/>
        <end position="180"/>
    </location>
</feature>
<dbReference type="InterPro" id="IPR005537">
    <property type="entry name" value="RAMP_III_fam"/>
</dbReference>
<sequence length="402" mass="45809">MNLPDFHQKPHFLRATFHINTPMFIAGANPQEPELTPTGFKGVMRFWWRALNWSRIRINSETKEQALKELHQQEAELFGLASGDNKGGQGRCFVNTVKFDSENIRKWSYTGNKSGVSYLLGQGLFHFRDGLSRNAFLDKQFFTVDLTIAQSSNQDIQDCLQIIGLLGGLGSRSRHGFGSITLKKLEKKSLADGEYEEVAFEKDVKKALQDLLSKYKCKENKELPPLSAFYQGTRIDIVNFTENNNAIELLNKVGEEQQMYRSFGRNGMVNTKKAERNFTKDHDFALNMIKNKPNLISHPQRVVFGLPHNYFYSGNDTNGHSASVDASTGRRASPLIIHIHQIGNQFQSVHCLLKSEFLPSGATVDIKAKKYQERKSEKVSDKVDYQVIETFMNRFNNKETIQ</sequence>